<keyword evidence="6" id="KW-1185">Reference proteome</keyword>
<dbReference type="CDD" id="cd08547">
    <property type="entry name" value="Type_II_cohesin"/>
    <property type="match status" value="1"/>
</dbReference>
<dbReference type="SMART" id="SM00060">
    <property type="entry name" value="FN3"/>
    <property type="match status" value="2"/>
</dbReference>
<feature type="domain" description="Fibronectin type-III" evidence="4">
    <location>
        <begin position="1402"/>
        <end position="1491"/>
    </location>
</feature>
<organism evidence="5 6">
    <name type="scientific">Paenibacillus whitsoniae</name>
    <dbReference type="NCBI Taxonomy" id="2496558"/>
    <lineage>
        <taxon>Bacteria</taxon>
        <taxon>Bacillati</taxon>
        <taxon>Bacillota</taxon>
        <taxon>Bacilli</taxon>
        <taxon>Bacillales</taxon>
        <taxon>Paenibacillaceae</taxon>
        <taxon>Paenibacillus</taxon>
    </lineage>
</organism>
<dbReference type="Proteomes" id="UP000276128">
    <property type="component" value="Unassembled WGS sequence"/>
</dbReference>
<proteinExistence type="predicted"/>
<protein>
    <submittedName>
        <fullName evidence="5">DNRLRE domain-containing protein</fullName>
    </submittedName>
</protein>
<evidence type="ECO:0000259" key="4">
    <source>
        <dbReference type="PROSITE" id="PS50853"/>
    </source>
</evidence>
<dbReference type="CDD" id="cd14254">
    <property type="entry name" value="Dockerin_II"/>
    <property type="match status" value="1"/>
</dbReference>
<comment type="subcellular location">
    <subcellularLocation>
        <location evidence="1">Secreted</location>
    </subcellularLocation>
</comment>
<dbReference type="PROSITE" id="PS50853">
    <property type="entry name" value="FN3"/>
    <property type="match status" value="1"/>
</dbReference>
<dbReference type="InterPro" id="IPR018247">
    <property type="entry name" value="EF_Hand_1_Ca_BS"/>
</dbReference>
<dbReference type="EMBL" id="RXHU01000034">
    <property type="protein sequence ID" value="RTE09205.1"/>
    <property type="molecule type" value="Genomic_DNA"/>
</dbReference>
<evidence type="ECO:0000313" key="6">
    <source>
        <dbReference type="Proteomes" id="UP000276128"/>
    </source>
</evidence>
<dbReference type="Gene3D" id="2.60.120.560">
    <property type="entry name" value="Exo-inulinase, domain 1"/>
    <property type="match status" value="2"/>
</dbReference>
<dbReference type="InterPro" id="IPR014755">
    <property type="entry name" value="Cu-Rt/internalin_Ig-like"/>
</dbReference>
<dbReference type="InterPro" id="IPR036439">
    <property type="entry name" value="Dockerin_dom_sf"/>
</dbReference>
<keyword evidence="3" id="KW-0732">Signal</keyword>
<dbReference type="OrthoDB" id="2479574at2"/>
<dbReference type="Pfam" id="PF00041">
    <property type="entry name" value="fn3"/>
    <property type="match status" value="1"/>
</dbReference>
<dbReference type="GO" id="GO:0030246">
    <property type="term" value="F:carbohydrate binding"/>
    <property type="evidence" value="ECO:0007669"/>
    <property type="project" value="InterPro"/>
</dbReference>
<comment type="caution">
    <text evidence="5">The sequence shown here is derived from an EMBL/GenBank/DDBJ whole genome shotgun (WGS) entry which is preliminary data.</text>
</comment>
<name>A0A3S0BVD6_9BACL</name>
<dbReference type="NCBIfam" id="NF033679">
    <property type="entry name" value="DNRLRE_dom"/>
    <property type="match status" value="2"/>
</dbReference>
<evidence type="ECO:0000256" key="2">
    <source>
        <dbReference type="ARBA" id="ARBA00022525"/>
    </source>
</evidence>
<dbReference type="InterPro" id="IPR036116">
    <property type="entry name" value="FN3_sf"/>
</dbReference>
<dbReference type="GO" id="GO:0000272">
    <property type="term" value="P:polysaccharide catabolic process"/>
    <property type="evidence" value="ECO:0007669"/>
    <property type="project" value="InterPro"/>
</dbReference>
<dbReference type="InterPro" id="IPR013783">
    <property type="entry name" value="Ig-like_fold"/>
</dbReference>
<dbReference type="SUPFAM" id="SSF63446">
    <property type="entry name" value="Type I dockerin domain"/>
    <property type="match status" value="1"/>
</dbReference>
<dbReference type="InterPro" id="IPR003961">
    <property type="entry name" value="FN3_dom"/>
</dbReference>
<dbReference type="Pfam" id="PF24517">
    <property type="entry name" value="CBM96"/>
    <property type="match status" value="2"/>
</dbReference>
<dbReference type="InterPro" id="IPR008965">
    <property type="entry name" value="CBM2/CBM3_carb-bd_dom_sf"/>
</dbReference>
<dbReference type="Gene3D" id="1.10.1330.10">
    <property type="entry name" value="Dockerin domain"/>
    <property type="match status" value="1"/>
</dbReference>
<accession>A0A3S0BVD6</accession>
<sequence length="2130" mass="226471">MFKRKWWKKAISGLAMLSLVVATLGGALTPIDRAYADTTTTLAPEADAYINNQNPNVSYSNNSPGQLLIRESSTVQNRAYMRFNVNPAKNTILPAVSKIKSVKLRVTSVNATSNAVTTYVYGTEDNWNEYTAADFSDTTGTQNNYITWNNKPASMGLITSFPVAATNGVATEVDLTSYVKQQMQGDGLASISLQVEPAAGVDVQKNIYSRHRSTVSQQPVLVFTADTDAPSLTGAVVSSDNKQVTLSFSENIFDNTSGNLKDSLRFATNGTNFQPLGAGDTVVLNSSSITINFATAIVGATNKIRLLGNAIKDNLDNILTTDTTTIALQGANYVPIYANNQVIPATADARVDSGATNIDSNFGTEATSVLKEGGGAFNRRVLVKFDLANANTFNSAKLRLYFTETLSTVDPISIYAIGDAWQESGAGGVTYNTQPEQGALLGTVPVGITNGWYEWDVTNYIQSQVIADGTASILVVGSASNSNRVVANRESGATGPQLLLHYDTQPPVYTSSVVSNENRTITLNFDDNLVNNKADAAALKSAISLAADGVNATPLSAGDQVTIANKQLTVVLQNRLMQQGAKLIIAGNTLKDTNNNILTTELRTEALQYDTTAPNLVSSASLDTSNKIVTITGDEPLFSNAVDAASLKAAVTFAANGTTYQSLGSNDTVTISGGVMKITLENPLNGTANTFKLAGNTLKDAAGNVITTAYTTLPITADSSAPELQSTYIYNFNKKINLTFNENVVNALSDITALKAALTISNNGGSTYQALPTDATVATNGNKIVLSFSSALTGNNNRIQLAAGAIKDASNNVIPNITTSALFAAGNVSYPYATTLQSYLDKAMLDTGNITFTNADAASDGGVVTTTEFASIAQAIASGNRSPELIERYVSTMRKMITNGTNMPNLQGGLDSRAQAPMVYALALLWNDEGVMSQFTSAERSKFVTFMKAALVSTAYTISDFDENGNARPGNRTAMNGDTNTWIGTGPNYWEPNLTMFYSAAFVLGTENVKSILQNYDHTAFIAELNALGLSSIKTCFEKTIGFSSLTDKAAKIKGTITQAKWSFKGVSLDQFLSNPVELFEATQSYTWTHSADEGDYIGQTGMAHEFASTDASGPRESLSYVSYGVSSSNINLVLMKYFGYMDSPGNEARVEHIMQLLRVGVSDFYLKGLNGYYTQSWLGTHTEQFSGSPYVALPLELLASTNLINVSIFNESFNYASAAAMATNWNVSGSGVGISQETIIPYNTKQTLTSAIGATPKDPEEKVLQIQSPSGQGLAYTTQQFANVNYYAWVQMSNTTSGEVGLLGRVTDASHYYKASYANGQLTISKVSGSTVQTLVQKAYTLTSNKAYRFKLVFTGSTIRLYVNAQQELTTTDSSYATGAIGVFADHATGEFDGIVVQNATTPAPQWSSITVGNGKLTLNYNAVPGAISYKVQYGTTSGNYTNTVVTGSTNPVITGLTNNTTYYFAVSAISGAGESPLSQERSLAPSAPTAVTPQLTSVISDGNSMVVNFTTNPINTSYMIKIGEQSGTYTRTVSGVTYSGYAVTLPASHTPYYFVVVPTNDKGDGTSSNELSASGNNAVLYSNNFNDGKFADDWFQASGSYSIDNNGTTPRLKADGSSFERMWLKKGQEWKDYAVTVKALFTPTKVASNQIFVLGRASSTANYYLTGYEMNTGSNSYTVYIKKKQDNVTSVLVQKSKTITTNVEHVFRSEFVGNQIKLYIDGVLELEATDSTQSTTLQSGSPGFLSTDMYVYHDDLVVESIGGLAKPVITSVVPSDGQATVKFGAIASASGYLIKYGDASHKYTNVMTVQAPLTEGNVISGLDVEKTYYVTVSAIKNDWESENAAEVAPLTIASSVANVLEGAATINAGEEVAYTYHLNGVAQSAYPKIYAQDILISYDTSKLEFVSAASIKPNYTIVGDPELTPGQIRIKMASIGEAGVVTGNENLLTLRFRGKSSATASTTVITAVSDITDTVSKKTTVSGSLSIQLPALDKTALSAMITSAQTLLANAVEGTYAGQYPAGSKNVLSSAITAAIAVRDNTSASQSQVTSAVTTLEAAIGVFTASVHARQREDVNGIGGIDIVDLGLVAKNYGKTSAALDWQTIKNCDINDDGIINIVDLAAVALKF</sequence>
<dbReference type="Gene3D" id="2.60.40.680">
    <property type="match status" value="1"/>
</dbReference>
<dbReference type="SUPFAM" id="SSF49265">
    <property type="entry name" value="Fibronectin type III"/>
    <property type="match status" value="1"/>
</dbReference>
<gene>
    <name evidence="5" type="ORF">EJQ19_12535</name>
</gene>
<dbReference type="InterPro" id="IPR055372">
    <property type="entry name" value="CBM96"/>
</dbReference>
<keyword evidence="2" id="KW-0964">Secreted</keyword>
<evidence type="ECO:0000313" key="5">
    <source>
        <dbReference type="EMBL" id="RTE09205.1"/>
    </source>
</evidence>
<dbReference type="Gene3D" id="2.60.40.1220">
    <property type="match status" value="1"/>
</dbReference>
<dbReference type="PROSITE" id="PS00018">
    <property type="entry name" value="EF_HAND_1"/>
    <property type="match status" value="1"/>
</dbReference>
<dbReference type="Gene3D" id="2.60.40.10">
    <property type="entry name" value="Immunoglobulins"/>
    <property type="match status" value="2"/>
</dbReference>
<dbReference type="Gene3D" id="1.20.1270.90">
    <property type="entry name" value="AF1782-like"/>
    <property type="match status" value="1"/>
</dbReference>
<evidence type="ECO:0000256" key="3">
    <source>
        <dbReference type="ARBA" id="ARBA00022729"/>
    </source>
</evidence>
<dbReference type="GO" id="GO:0005576">
    <property type="term" value="C:extracellular region"/>
    <property type="evidence" value="ECO:0007669"/>
    <property type="project" value="UniProtKB-SubCell"/>
</dbReference>
<dbReference type="CDD" id="cd00063">
    <property type="entry name" value="FN3"/>
    <property type="match status" value="1"/>
</dbReference>
<evidence type="ECO:0000256" key="1">
    <source>
        <dbReference type="ARBA" id="ARBA00004613"/>
    </source>
</evidence>
<dbReference type="SUPFAM" id="SSF49384">
    <property type="entry name" value="Carbohydrate-binding domain"/>
    <property type="match status" value="1"/>
</dbReference>
<reference evidence="5 6" key="1">
    <citation type="submission" date="2018-12" db="EMBL/GenBank/DDBJ databases">
        <title>Bacillus ochoae sp. nov., Paenibacillus whitsoniae sp. nov., Paenibacillus spiritus sp. nov. Isolated from the Mars Exploration Rover during spacecraft assembly.</title>
        <authorList>
            <person name="Seuylemezian A."/>
            <person name="Vaishampayan P."/>
        </authorList>
    </citation>
    <scope>NUCLEOTIDE SEQUENCE [LARGE SCALE GENOMIC DNA]</scope>
    <source>
        <strain evidence="5 6">MER 54</strain>
    </source>
</reference>
<dbReference type="RefSeq" id="WP_126141569.1">
    <property type="nucleotide sequence ID" value="NZ_RXHU01000034.1"/>
</dbReference>